<keyword evidence="2" id="KW-0805">Transcription regulation</keyword>
<evidence type="ECO:0000256" key="4">
    <source>
        <dbReference type="ARBA" id="ARBA00023163"/>
    </source>
</evidence>
<evidence type="ECO:0000256" key="2">
    <source>
        <dbReference type="ARBA" id="ARBA00023015"/>
    </source>
</evidence>
<dbReference type="Pfam" id="PF13977">
    <property type="entry name" value="TetR_C_6"/>
    <property type="match status" value="1"/>
</dbReference>
<feature type="domain" description="HTH tetR-type" evidence="6">
    <location>
        <begin position="8"/>
        <end position="68"/>
    </location>
</feature>
<organism evidence="7 8">
    <name type="scientific">Planobispora takensis</name>
    <dbReference type="NCBI Taxonomy" id="1367882"/>
    <lineage>
        <taxon>Bacteria</taxon>
        <taxon>Bacillati</taxon>
        <taxon>Actinomycetota</taxon>
        <taxon>Actinomycetes</taxon>
        <taxon>Streptosporangiales</taxon>
        <taxon>Streptosporangiaceae</taxon>
        <taxon>Planobispora</taxon>
    </lineage>
</organism>
<dbReference type="SUPFAM" id="SSF48498">
    <property type="entry name" value="Tetracyclin repressor-like, C-terminal domain"/>
    <property type="match status" value="1"/>
</dbReference>
<accession>A0A8J3WR69</accession>
<dbReference type="Pfam" id="PF00440">
    <property type="entry name" value="TetR_N"/>
    <property type="match status" value="1"/>
</dbReference>
<gene>
    <name evidence="7" type="ORF">Pta02_12370</name>
</gene>
<dbReference type="PANTHER" id="PTHR30055:SF226">
    <property type="entry name" value="HTH-TYPE TRANSCRIPTIONAL REGULATOR PKSA"/>
    <property type="match status" value="1"/>
</dbReference>
<keyword evidence="4" id="KW-0804">Transcription</keyword>
<dbReference type="SUPFAM" id="SSF46689">
    <property type="entry name" value="Homeodomain-like"/>
    <property type="match status" value="1"/>
</dbReference>
<evidence type="ECO:0000313" key="8">
    <source>
        <dbReference type="Proteomes" id="UP000634476"/>
    </source>
</evidence>
<evidence type="ECO:0000256" key="5">
    <source>
        <dbReference type="PROSITE-ProRule" id="PRU00335"/>
    </source>
</evidence>
<reference evidence="7" key="1">
    <citation type="submission" date="2021-01" db="EMBL/GenBank/DDBJ databases">
        <title>Whole genome shotgun sequence of Planobispora takensis NBRC 109077.</title>
        <authorList>
            <person name="Komaki H."/>
            <person name="Tamura T."/>
        </authorList>
    </citation>
    <scope>NUCLEOTIDE SEQUENCE</scope>
    <source>
        <strain evidence="7">NBRC 109077</strain>
    </source>
</reference>
<dbReference type="GO" id="GO:0000976">
    <property type="term" value="F:transcription cis-regulatory region binding"/>
    <property type="evidence" value="ECO:0007669"/>
    <property type="project" value="TreeGrafter"/>
</dbReference>
<comment type="caution">
    <text evidence="7">The sequence shown here is derived from an EMBL/GenBank/DDBJ whole genome shotgun (WGS) entry which is preliminary data.</text>
</comment>
<name>A0A8J3WR69_9ACTN</name>
<dbReference type="InterPro" id="IPR009057">
    <property type="entry name" value="Homeodomain-like_sf"/>
</dbReference>
<dbReference type="InterPro" id="IPR001647">
    <property type="entry name" value="HTH_TetR"/>
</dbReference>
<keyword evidence="3 5" id="KW-0238">DNA-binding</keyword>
<dbReference type="Gene3D" id="1.10.357.10">
    <property type="entry name" value="Tetracycline Repressor, domain 2"/>
    <property type="match status" value="1"/>
</dbReference>
<feature type="DNA-binding region" description="H-T-H motif" evidence="5">
    <location>
        <begin position="31"/>
        <end position="50"/>
    </location>
</feature>
<evidence type="ECO:0000256" key="3">
    <source>
        <dbReference type="ARBA" id="ARBA00023125"/>
    </source>
</evidence>
<dbReference type="AlphaFoldDB" id="A0A8J3WR69"/>
<evidence type="ECO:0000313" key="7">
    <source>
        <dbReference type="EMBL" id="GIH99228.1"/>
    </source>
</evidence>
<dbReference type="PROSITE" id="PS50977">
    <property type="entry name" value="HTH_TETR_2"/>
    <property type="match status" value="1"/>
</dbReference>
<sequence length="208" mass="23014">MPKIVDPGERRRAVTEAVFRLIDREGLEKVSLRNVAAEAGLAVGSVRHYFTDHAELMVFAMQAMRERLTRRLVAHADRLLDPAAGVAAPAERRAAVERMLAELLPLDEERRRETVVWLAFVTAARTRPELQRHVSELYDGTLALVTRVLDGARQAGRLAEGADVPLEARRLCALLDGLATQGVLHPGRLVPADMLGVLRRHLDTLVAD</sequence>
<protein>
    <submittedName>
        <fullName evidence="7">TetR family transcriptional regulator</fullName>
    </submittedName>
</protein>
<keyword evidence="1" id="KW-0678">Repressor</keyword>
<evidence type="ECO:0000256" key="1">
    <source>
        <dbReference type="ARBA" id="ARBA00022491"/>
    </source>
</evidence>
<dbReference type="EMBL" id="BOOK01000007">
    <property type="protein sequence ID" value="GIH99228.1"/>
    <property type="molecule type" value="Genomic_DNA"/>
</dbReference>
<evidence type="ECO:0000259" key="6">
    <source>
        <dbReference type="PROSITE" id="PS50977"/>
    </source>
</evidence>
<dbReference type="InterPro" id="IPR036271">
    <property type="entry name" value="Tet_transcr_reg_TetR-rel_C_sf"/>
</dbReference>
<keyword evidence="8" id="KW-1185">Reference proteome</keyword>
<dbReference type="RefSeq" id="WP_203873702.1">
    <property type="nucleotide sequence ID" value="NZ_BOOK01000007.1"/>
</dbReference>
<dbReference type="InterPro" id="IPR050109">
    <property type="entry name" value="HTH-type_TetR-like_transc_reg"/>
</dbReference>
<proteinExistence type="predicted"/>
<dbReference type="Proteomes" id="UP000634476">
    <property type="component" value="Unassembled WGS sequence"/>
</dbReference>
<dbReference type="InterPro" id="IPR039538">
    <property type="entry name" value="BetI_C"/>
</dbReference>
<dbReference type="GO" id="GO:0003700">
    <property type="term" value="F:DNA-binding transcription factor activity"/>
    <property type="evidence" value="ECO:0007669"/>
    <property type="project" value="TreeGrafter"/>
</dbReference>
<dbReference type="PANTHER" id="PTHR30055">
    <property type="entry name" value="HTH-TYPE TRANSCRIPTIONAL REGULATOR RUTR"/>
    <property type="match status" value="1"/>
</dbReference>